<protein>
    <submittedName>
        <fullName evidence="9">Fe2OG dioxygenase domain-containing protein</fullName>
    </submittedName>
</protein>
<dbReference type="Pfam" id="PF13640">
    <property type="entry name" value="2OG-FeII_Oxy_3"/>
    <property type="match status" value="1"/>
</dbReference>
<evidence type="ECO:0000256" key="5">
    <source>
        <dbReference type="ARBA" id="ARBA00023002"/>
    </source>
</evidence>
<dbReference type="PANTHER" id="PTHR10869:SF244">
    <property type="entry name" value="PROLYL 4-HYDROXYLASE SUBUNIT ALPHA-2"/>
    <property type="match status" value="1"/>
</dbReference>
<evidence type="ECO:0000256" key="3">
    <source>
        <dbReference type="ARBA" id="ARBA00022896"/>
    </source>
</evidence>
<evidence type="ECO:0000256" key="1">
    <source>
        <dbReference type="ARBA" id="ARBA00001961"/>
    </source>
</evidence>
<dbReference type="InterPro" id="IPR006620">
    <property type="entry name" value="Pro_4_hyd_alph"/>
</dbReference>
<keyword evidence="6" id="KW-0408">Iron</keyword>
<dbReference type="SMART" id="SM00702">
    <property type="entry name" value="P4Hc"/>
    <property type="match status" value="1"/>
</dbReference>
<comment type="cofactor">
    <cofactor evidence="1">
        <name>L-ascorbate</name>
        <dbReference type="ChEBI" id="CHEBI:38290"/>
    </cofactor>
</comment>
<evidence type="ECO:0000313" key="9">
    <source>
        <dbReference type="WBParaSite" id="jg23117.1"/>
    </source>
</evidence>
<evidence type="ECO:0000259" key="7">
    <source>
        <dbReference type="PROSITE" id="PS51471"/>
    </source>
</evidence>
<proteinExistence type="predicted"/>
<reference evidence="9" key="1">
    <citation type="submission" date="2022-11" db="UniProtKB">
        <authorList>
            <consortium name="WormBaseParasite"/>
        </authorList>
    </citation>
    <scope>IDENTIFICATION</scope>
</reference>
<organism evidence="8 9">
    <name type="scientific">Ditylenchus dipsaci</name>
    <dbReference type="NCBI Taxonomy" id="166011"/>
    <lineage>
        <taxon>Eukaryota</taxon>
        <taxon>Metazoa</taxon>
        <taxon>Ecdysozoa</taxon>
        <taxon>Nematoda</taxon>
        <taxon>Chromadorea</taxon>
        <taxon>Rhabditida</taxon>
        <taxon>Tylenchina</taxon>
        <taxon>Tylenchomorpha</taxon>
        <taxon>Sphaerularioidea</taxon>
        <taxon>Anguinidae</taxon>
        <taxon>Anguininae</taxon>
        <taxon>Ditylenchus</taxon>
    </lineage>
</organism>
<dbReference type="WBParaSite" id="jg23117.1">
    <property type="protein sequence ID" value="jg23117.1"/>
    <property type="gene ID" value="jg23117"/>
</dbReference>
<dbReference type="Gene3D" id="2.60.120.620">
    <property type="entry name" value="q2cbj1_9rhob like domain"/>
    <property type="match status" value="1"/>
</dbReference>
<dbReference type="PROSITE" id="PS51471">
    <property type="entry name" value="FE2OG_OXY"/>
    <property type="match status" value="1"/>
</dbReference>
<sequence length="278" mass="31666">MPQPHMLGAYSTFMGGVDRMDQNISNYRIPQEDPQLYCYYKMDRPYLRLAPFKVEIVGRNPLVALFRNVLSNSESELIKELARPQLLRARVQNGQTGKSEAAAYRVSKSAWLKETDAIVIERINKRSGLMTNLNMETAEQLQVLNPNNIYVANYGIGGHYFPHYDFAMKEDVNPFGDLQTGNRIATLLFYMSQVEHGGGTVFTESKLAIQPTKNDALFWYNLHRSGDGDLRTKHAACPVLLGVKWISNKWMHERGQEFTRPCALKPSVNERFVGDLES</sequence>
<dbReference type="GO" id="GO:0004656">
    <property type="term" value="F:procollagen-proline 4-dioxygenase activity"/>
    <property type="evidence" value="ECO:0007669"/>
    <property type="project" value="TreeGrafter"/>
</dbReference>
<dbReference type="GO" id="GO:0031418">
    <property type="term" value="F:L-ascorbic acid binding"/>
    <property type="evidence" value="ECO:0007669"/>
    <property type="project" value="UniProtKB-KW"/>
</dbReference>
<keyword evidence="3" id="KW-0847">Vitamin C</keyword>
<dbReference type="InterPro" id="IPR045054">
    <property type="entry name" value="P4HA-like"/>
</dbReference>
<dbReference type="GO" id="GO:0005783">
    <property type="term" value="C:endoplasmic reticulum"/>
    <property type="evidence" value="ECO:0007669"/>
    <property type="project" value="TreeGrafter"/>
</dbReference>
<feature type="domain" description="Fe2OG dioxygenase" evidence="7">
    <location>
        <begin position="137"/>
        <end position="253"/>
    </location>
</feature>
<evidence type="ECO:0000256" key="4">
    <source>
        <dbReference type="ARBA" id="ARBA00022964"/>
    </source>
</evidence>
<evidence type="ECO:0000256" key="6">
    <source>
        <dbReference type="ARBA" id="ARBA00023004"/>
    </source>
</evidence>
<evidence type="ECO:0000256" key="2">
    <source>
        <dbReference type="ARBA" id="ARBA00022723"/>
    </source>
</evidence>
<dbReference type="AlphaFoldDB" id="A0A915DTV5"/>
<accession>A0A915DTV5</accession>
<keyword evidence="5" id="KW-0560">Oxidoreductase</keyword>
<dbReference type="Proteomes" id="UP000887574">
    <property type="component" value="Unplaced"/>
</dbReference>
<dbReference type="FunFam" id="2.60.120.620:FF:000001">
    <property type="entry name" value="Prolyl 4-hydroxylase subunit alpha 2"/>
    <property type="match status" value="1"/>
</dbReference>
<keyword evidence="4" id="KW-0223">Dioxygenase</keyword>
<keyword evidence="2" id="KW-0479">Metal-binding</keyword>
<dbReference type="InterPro" id="IPR044862">
    <property type="entry name" value="Pro_4_hyd_alph_FE2OG_OXY"/>
</dbReference>
<dbReference type="PANTHER" id="PTHR10869">
    <property type="entry name" value="PROLYL 4-HYDROXYLASE ALPHA SUBUNIT"/>
    <property type="match status" value="1"/>
</dbReference>
<dbReference type="InterPro" id="IPR005123">
    <property type="entry name" value="Oxoglu/Fe-dep_dioxygenase_dom"/>
</dbReference>
<keyword evidence="8" id="KW-1185">Reference proteome</keyword>
<evidence type="ECO:0000313" key="8">
    <source>
        <dbReference type="Proteomes" id="UP000887574"/>
    </source>
</evidence>
<name>A0A915DTV5_9BILA</name>
<dbReference type="GO" id="GO:0005506">
    <property type="term" value="F:iron ion binding"/>
    <property type="evidence" value="ECO:0007669"/>
    <property type="project" value="InterPro"/>
</dbReference>